<sequence>MSDPAPSNLRTRSEALAAPLPDLQARAERLARTLLLGGHGRRQAGTGDEFWQYRPAQVGDSAASIDWRRSGQSDAQFVREKEWQAAQSVHLWIDGSAAMQFASTTDLKPKADRAGVLAMALSILLMKGGERVALAALGTPPRIGALQLSRIADGLIAGDDADYGAPDATGFLPHSAAVFMSDFLGPLAPVEAAIAISVDLGIKGVLFQILDPAEEVFPYQGRTIFTSMGGAVSHETLRAGDLRDRYRDRLNERKHHLSDLAKHAGWQFETHHTDASAQSALLWLYAALEGRR</sequence>
<reference evidence="2 3" key="1">
    <citation type="submission" date="2015-05" db="EMBL/GenBank/DDBJ databases">
        <authorList>
            <person name="Wang D.B."/>
            <person name="Wang M."/>
        </authorList>
    </citation>
    <scope>NUCLEOTIDE SEQUENCE [LARGE SCALE GENOMIC DNA]</scope>
    <source>
        <strain evidence="2 3">IMCC 12053</strain>
    </source>
</reference>
<dbReference type="Pfam" id="PF01882">
    <property type="entry name" value="DUF58"/>
    <property type="match status" value="1"/>
</dbReference>
<accession>A0A0N9ZNS2</accession>
<dbReference type="EMBL" id="CP012023">
    <property type="protein sequence ID" value="ALI55119.1"/>
    <property type="molecule type" value="Genomic_DNA"/>
</dbReference>
<proteinExistence type="predicted"/>
<feature type="domain" description="DUF58" evidence="1">
    <location>
        <begin position="52"/>
        <end position="251"/>
    </location>
</feature>
<evidence type="ECO:0000313" key="3">
    <source>
        <dbReference type="Proteomes" id="UP000064920"/>
    </source>
</evidence>
<evidence type="ECO:0000313" key="2">
    <source>
        <dbReference type="EMBL" id="ALI55119.1"/>
    </source>
</evidence>
<organism evidence="2 3">
    <name type="scientific">Celeribacter marinus</name>
    <dbReference type="NCBI Taxonomy" id="1397108"/>
    <lineage>
        <taxon>Bacteria</taxon>
        <taxon>Pseudomonadati</taxon>
        <taxon>Pseudomonadota</taxon>
        <taxon>Alphaproteobacteria</taxon>
        <taxon>Rhodobacterales</taxon>
        <taxon>Roseobacteraceae</taxon>
        <taxon>Celeribacter</taxon>
    </lineage>
</organism>
<dbReference type="STRING" id="1397108.IMCC12053_1171"/>
<name>A0A0N9ZNS2_9RHOB</name>
<dbReference type="RefSeq" id="WP_062216546.1">
    <property type="nucleotide sequence ID" value="NZ_CP012023.1"/>
</dbReference>
<keyword evidence="3" id="KW-1185">Reference proteome</keyword>
<dbReference type="OrthoDB" id="9794556at2"/>
<dbReference type="InterPro" id="IPR002881">
    <property type="entry name" value="DUF58"/>
</dbReference>
<gene>
    <name evidence="2" type="ORF">IMCC12053_1171</name>
</gene>
<dbReference type="PATRIC" id="fig|1397108.4.peg.1200"/>
<evidence type="ECO:0000259" key="1">
    <source>
        <dbReference type="Pfam" id="PF01882"/>
    </source>
</evidence>
<dbReference type="PANTHER" id="PTHR33608:SF6">
    <property type="entry name" value="BLL2464 PROTEIN"/>
    <property type="match status" value="1"/>
</dbReference>
<dbReference type="Proteomes" id="UP000064920">
    <property type="component" value="Chromosome"/>
</dbReference>
<protein>
    <submittedName>
        <fullName evidence="2">Putative conserved membrane protein</fullName>
    </submittedName>
</protein>
<dbReference type="AlphaFoldDB" id="A0A0N9ZNS2"/>
<dbReference type="KEGG" id="cmar:IMCC12053_1171"/>
<dbReference type="PANTHER" id="PTHR33608">
    <property type="entry name" value="BLL2464 PROTEIN"/>
    <property type="match status" value="1"/>
</dbReference>